<keyword evidence="2" id="KW-1185">Reference proteome</keyword>
<organism evidence="1 2">
    <name type="scientific">Gossypium tomentosum</name>
    <name type="common">Hawaiian cotton</name>
    <name type="synonym">Gossypium sandvicense</name>
    <dbReference type="NCBI Taxonomy" id="34277"/>
    <lineage>
        <taxon>Eukaryota</taxon>
        <taxon>Viridiplantae</taxon>
        <taxon>Streptophyta</taxon>
        <taxon>Embryophyta</taxon>
        <taxon>Tracheophyta</taxon>
        <taxon>Spermatophyta</taxon>
        <taxon>Magnoliopsida</taxon>
        <taxon>eudicotyledons</taxon>
        <taxon>Gunneridae</taxon>
        <taxon>Pentapetalae</taxon>
        <taxon>rosids</taxon>
        <taxon>malvids</taxon>
        <taxon>Malvales</taxon>
        <taxon>Malvaceae</taxon>
        <taxon>Malvoideae</taxon>
        <taxon>Gossypium</taxon>
    </lineage>
</organism>
<protein>
    <submittedName>
        <fullName evidence="1">Uncharacterized protein</fullName>
    </submittedName>
</protein>
<evidence type="ECO:0000313" key="1">
    <source>
        <dbReference type="EMBL" id="TYH84786.1"/>
    </source>
</evidence>
<evidence type="ECO:0000313" key="2">
    <source>
        <dbReference type="Proteomes" id="UP000322667"/>
    </source>
</evidence>
<dbReference type="Proteomes" id="UP000322667">
    <property type="component" value="Chromosome D02"/>
</dbReference>
<dbReference type="EMBL" id="CM017624">
    <property type="protein sequence ID" value="TYH84786.1"/>
    <property type="molecule type" value="Genomic_DNA"/>
</dbReference>
<reference evidence="1 2" key="1">
    <citation type="submission" date="2019-07" db="EMBL/GenBank/DDBJ databases">
        <title>WGS assembly of Gossypium tomentosum.</title>
        <authorList>
            <person name="Chen Z.J."/>
            <person name="Sreedasyam A."/>
            <person name="Ando A."/>
            <person name="Song Q."/>
            <person name="De L."/>
            <person name="Hulse-Kemp A."/>
            <person name="Ding M."/>
            <person name="Ye W."/>
            <person name="Kirkbride R."/>
            <person name="Jenkins J."/>
            <person name="Plott C."/>
            <person name="Lovell J."/>
            <person name="Lin Y.-M."/>
            <person name="Vaughn R."/>
            <person name="Liu B."/>
            <person name="Li W."/>
            <person name="Simpson S."/>
            <person name="Scheffler B."/>
            <person name="Saski C."/>
            <person name="Grover C."/>
            <person name="Hu G."/>
            <person name="Conover J."/>
            <person name="Carlson J."/>
            <person name="Shu S."/>
            <person name="Boston L."/>
            <person name="Williams M."/>
            <person name="Peterson D."/>
            <person name="Mcgee K."/>
            <person name="Jones D."/>
            <person name="Wendel J."/>
            <person name="Stelly D."/>
            <person name="Grimwood J."/>
            <person name="Schmutz J."/>
        </authorList>
    </citation>
    <scope>NUCLEOTIDE SEQUENCE [LARGE SCALE GENOMIC DNA]</scope>
    <source>
        <strain evidence="1">7179.01</strain>
    </source>
</reference>
<sequence length="56" mass="6767">MKRCFLKINKSHEPEVMPIHRNYLNIALHRILFHHHRINTAHIRQSSSKSPDQKEQ</sequence>
<name>A0A5D2M0M6_GOSTO</name>
<dbReference type="AlphaFoldDB" id="A0A5D2M0M6"/>
<accession>A0A5D2M0M6</accession>
<gene>
    <name evidence="1" type="ORF">ES332_D02G219700v1</name>
</gene>
<proteinExistence type="predicted"/>